<gene>
    <name evidence="2" type="ORF">Scep_013789</name>
</gene>
<dbReference type="EMBL" id="JBBNAG010000006">
    <property type="protein sequence ID" value="KAK9124943.1"/>
    <property type="molecule type" value="Genomic_DNA"/>
</dbReference>
<comment type="caution">
    <text evidence="2">The sequence shown here is derived from an EMBL/GenBank/DDBJ whole genome shotgun (WGS) entry which is preliminary data.</text>
</comment>
<name>A0AAP0NZR0_9MAGN</name>
<keyword evidence="1" id="KW-0812">Transmembrane</keyword>
<evidence type="ECO:0000313" key="2">
    <source>
        <dbReference type="EMBL" id="KAK9124943.1"/>
    </source>
</evidence>
<dbReference type="Proteomes" id="UP001419268">
    <property type="component" value="Unassembled WGS sequence"/>
</dbReference>
<keyword evidence="1" id="KW-1133">Transmembrane helix</keyword>
<evidence type="ECO:0000256" key="1">
    <source>
        <dbReference type="SAM" id="Phobius"/>
    </source>
</evidence>
<feature type="transmembrane region" description="Helical" evidence="1">
    <location>
        <begin position="20"/>
        <end position="39"/>
    </location>
</feature>
<sequence>MNASMSHRVVNSCSFFLIPFFRAANFAFCAFSLALPMSIQEETTERLKQRNKGYPVGFEDQ</sequence>
<organism evidence="2 3">
    <name type="scientific">Stephania cephalantha</name>
    <dbReference type="NCBI Taxonomy" id="152367"/>
    <lineage>
        <taxon>Eukaryota</taxon>
        <taxon>Viridiplantae</taxon>
        <taxon>Streptophyta</taxon>
        <taxon>Embryophyta</taxon>
        <taxon>Tracheophyta</taxon>
        <taxon>Spermatophyta</taxon>
        <taxon>Magnoliopsida</taxon>
        <taxon>Ranunculales</taxon>
        <taxon>Menispermaceae</taxon>
        <taxon>Menispermoideae</taxon>
        <taxon>Cissampelideae</taxon>
        <taxon>Stephania</taxon>
    </lineage>
</organism>
<proteinExistence type="predicted"/>
<keyword evidence="1" id="KW-0472">Membrane</keyword>
<keyword evidence="3" id="KW-1185">Reference proteome</keyword>
<reference evidence="2 3" key="1">
    <citation type="submission" date="2024-01" db="EMBL/GenBank/DDBJ databases">
        <title>Genome assemblies of Stephania.</title>
        <authorList>
            <person name="Yang L."/>
        </authorList>
    </citation>
    <scope>NUCLEOTIDE SEQUENCE [LARGE SCALE GENOMIC DNA]</scope>
    <source>
        <strain evidence="2">JXDWG</strain>
        <tissue evidence="2">Leaf</tissue>
    </source>
</reference>
<evidence type="ECO:0000313" key="3">
    <source>
        <dbReference type="Proteomes" id="UP001419268"/>
    </source>
</evidence>
<accession>A0AAP0NZR0</accession>
<dbReference type="AlphaFoldDB" id="A0AAP0NZR0"/>
<protein>
    <submittedName>
        <fullName evidence="2">Uncharacterized protein</fullName>
    </submittedName>
</protein>